<accession>A0ABX5WZF4</accession>
<dbReference type="EMBL" id="CP041614">
    <property type="protein sequence ID" value="QDO84490.1"/>
    <property type="molecule type" value="Genomic_DNA"/>
</dbReference>
<dbReference type="PIRSF" id="PIRSF018249">
    <property type="entry name" value="MyrA_prd"/>
    <property type="match status" value="1"/>
</dbReference>
<protein>
    <submittedName>
        <fullName evidence="3">23S rRNA (Guanine(745)-N(1))-methyltransferase</fullName>
        <ecNumber evidence="3">2.1.1.187</ecNumber>
    </submittedName>
</protein>
<dbReference type="InterPro" id="IPR025714">
    <property type="entry name" value="Methyltranfer_dom"/>
</dbReference>
<dbReference type="InterPro" id="IPR048647">
    <property type="entry name" value="RlmA_N"/>
</dbReference>
<feature type="domain" description="23S rRNA (guanine(745)-N(1))-methyltransferase N-terminal" evidence="2">
    <location>
        <begin position="14"/>
        <end position="57"/>
    </location>
</feature>
<name>A0ABX5WZF4_9GAMM</name>
<reference evidence="3 4" key="1">
    <citation type="submission" date="2019-07" db="EMBL/GenBank/DDBJ databases">
        <title>Shewanella sp. YLB-06 whole genomic sequence.</title>
        <authorList>
            <person name="Yu L."/>
        </authorList>
    </citation>
    <scope>NUCLEOTIDE SEQUENCE [LARGE SCALE GENOMIC DNA]</scope>
    <source>
        <strain evidence="3 4">YLB-06</strain>
    </source>
</reference>
<keyword evidence="4" id="KW-1185">Reference proteome</keyword>
<gene>
    <name evidence="3" type="primary">rlmA</name>
    <name evidence="3" type="ORF">FM037_16360</name>
</gene>
<dbReference type="SUPFAM" id="SSF53335">
    <property type="entry name" value="S-adenosyl-L-methionine-dependent methyltransferases"/>
    <property type="match status" value="1"/>
</dbReference>
<evidence type="ECO:0000259" key="2">
    <source>
        <dbReference type="Pfam" id="PF21302"/>
    </source>
</evidence>
<dbReference type="PANTHER" id="PTHR43460">
    <property type="entry name" value="METHYLTRANSFERASE"/>
    <property type="match status" value="1"/>
</dbReference>
<dbReference type="PANTHER" id="PTHR43460:SF1">
    <property type="entry name" value="METHYLTRANSFERASE TYPE 11 DOMAIN-CONTAINING PROTEIN"/>
    <property type="match status" value="1"/>
</dbReference>
<evidence type="ECO:0000313" key="3">
    <source>
        <dbReference type="EMBL" id="QDO84490.1"/>
    </source>
</evidence>
<dbReference type="Gene3D" id="3.40.50.150">
    <property type="entry name" value="Vaccinia Virus protein VP39"/>
    <property type="match status" value="1"/>
</dbReference>
<organism evidence="3 4">
    <name type="scientific">Shewanella psychropiezotolerans</name>
    <dbReference type="NCBI Taxonomy" id="2593655"/>
    <lineage>
        <taxon>Bacteria</taxon>
        <taxon>Pseudomonadati</taxon>
        <taxon>Pseudomonadota</taxon>
        <taxon>Gammaproteobacteria</taxon>
        <taxon>Alteromonadales</taxon>
        <taxon>Shewanellaceae</taxon>
        <taxon>Shewanella</taxon>
    </lineage>
</organism>
<dbReference type="Proteomes" id="UP000315947">
    <property type="component" value="Chromosome"/>
</dbReference>
<keyword evidence="3" id="KW-0808">Transferase</keyword>
<dbReference type="Pfam" id="PF21302">
    <property type="entry name" value="Zn_ribbon_RlmA"/>
    <property type="match status" value="1"/>
</dbReference>
<dbReference type="InterPro" id="IPR052939">
    <property type="entry name" value="23S_rRNA_MeTrnsfrase_RlmA"/>
</dbReference>
<evidence type="ECO:0000259" key="1">
    <source>
        <dbReference type="Pfam" id="PF13847"/>
    </source>
</evidence>
<dbReference type="InterPro" id="IPR016718">
    <property type="entry name" value="rRNA_m1G-MeTrfase_A_prd"/>
</dbReference>
<keyword evidence="3" id="KW-0489">Methyltransferase</keyword>
<dbReference type="EC" id="2.1.1.187" evidence="3"/>
<dbReference type="CDD" id="cd02440">
    <property type="entry name" value="AdoMet_MTases"/>
    <property type="match status" value="1"/>
</dbReference>
<dbReference type="Pfam" id="PF13847">
    <property type="entry name" value="Methyltransf_31"/>
    <property type="match status" value="1"/>
</dbReference>
<evidence type="ECO:0000313" key="4">
    <source>
        <dbReference type="Proteomes" id="UP000315947"/>
    </source>
</evidence>
<dbReference type="InterPro" id="IPR029063">
    <property type="entry name" value="SAM-dependent_MTases_sf"/>
</dbReference>
<dbReference type="NCBIfam" id="NF008300">
    <property type="entry name" value="PRK11088.1"/>
    <property type="match status" value="1"/>
</dbReference>
<sequence length="278" mass="32001">MKNNPRTIGLKMKYVCPICKTPLMLQQKTWSCSNNHRFDCAKEGYVNLLPVQNKHSKDPGDNKEMMFARREFLNQGHYQLLSDRVNALAKHRCPGAKLGLDVGCGEGYYSHRLFDSLPELDLQGLDISKSALKYASKRYKDMSFCVASAFEMPFENEQFDFMLRIYAPSLDEELRRVIKLGGTLITVSAGKHHHFALKELIYEAPKHHISESSYIEGFELVHRENLEAELVLSNEVDITHFLNMTPYSWKLTQQQKADMISQGLKCELDFKIEVFKAI</sequence>
<dbReference type="GO" id="GO:0052911">
    <property type="term" value="F:23S rRNA (guanine(745)-N(1))-methyltransferase activity"/>
    <property type="evidence" value="ECO:0007669"/>
    <property type="project" value="UniProtKB-EC"/>
</dbReference>
<proteinExistence type="predicted"/>
<feature type="domain" description="Methyltransferase" evidence="1">
    <location>
        <begin position="100"/>
        <end position="200"/>
    </location>
</feature>